<evidence type="ECO:0000313" key="4">
    <source>
        <dbReference type="Proteomes" id="UP000718281"/>
    </source>
</evidence>
<accession>A0A935IMK5</accession>
<dbReference type="Proteomes" id="UP000726105">
    <property type="component" value="Unassembled WGS sequence"/>
</dbReference>
<dbReference type="Proteomes" id="UP000886632">
    <property type="component" value="Unassembled WGS sequence"/>
</dbReference>
<dbReference type="Proteomes" id="UP000718281">
    <property type="component" value="Unassembled WGS sequence"/>
</dbReference>
<dbReference type="EMBL" id="JADIXZ010000004">
    <property type="protein sequence ID" value="MBK6301124.1"/>
    <property type="molecule type" value="Genomic_DNA"/>
</dbReference>
<organism evidence="2 5">
    <name type="scientific">Candidatus Phosphoribacter hodrii</name>
    <dbReference type="NCBI Taxonomy" id="2953743"/>
    <lineage>
        <taxon>Bacteria</taxon>
        <taxon>Bacillati</taxon>
        <taxon>Actinomycetota</taxon>
        <taxon>Actinomycetes</taxon>
        <taxon>Micrococcales</taxon>
        <taxon>Dermatophilaceae</taxon>
        <taxon>Candidatus Phosphoribacter</taxon>
    </lineage>
</organism>
<evidence type="ECO:0000313" key="2">
    <source>
        <dbReference type="EMBL" id="MBK7271851.1"/>
    </source>
</evidence>
<name>A0A935IMK5_9MICO</name>
<reference evidence="4 5" key="1">
    <citation type="submission" date="2020-10" db="EMBL/GenBank/DDBJ databases">
        <title>Connecting structure to function with the recovery of over 1000 high-quality activated sludge metagenome-assembled genomes encoding full-length rRNA genes using long-read sequencing.</title>
        <authorList>
            <person name="Singleton C.M."/>
            <person name="Petriglieri F."/>
            <person name="Kristensen J.M."/>
            <person name="Kirkegaard R.H."/>
            <person name="Michaelsen T.Y."/>
            <person name="Andersen M.H."/>
            <person name="Karst S.M."/>
            <person name="Dueholm M.S."/>
            <person name="Nielsen P.H."/>
            <person name="Albertsen M."/>
        </authorList>
    </citation>
    <scope>NUCLEOTIDE SEQUENCE [LARGE SCALE GENOMIC DNA]</scope>
    <source>
        <strain evidence="1">AalE_18-Q3-R2-46_BAT3C.188</strain>
        <strain evidence="2">Ega_18-Q3-R5-49_MAXAC.001</strain>
        <strain evidence="3">Ribe_18-Q3-R11-54_MAXAC.001</strain>
    </source>
</reference>
<dbReference type="EMBL" id="JADJIB010000001">
    <property type="protein sequence ID" value="MBK7271851.1"/>
    <property type="molecule type" value="Genomic_DNA"/>
</dbReference>
<evidence type="ECO:0008006" key="6">
    <source>
        <dbReference type="Google" id="ProtNLM"/>
    </source>
</evidence>
<dbReference type="EMBL" id="JADKGK010000024">
    <property type="protein sequence ID" value="MBL0005058.1"/>
    <property type="molecule type" value="Genomic_DNA"/>
</dbReference>
<dbReference type="AlphaFoldDB" id="A0A935IMK5"/>
<dbReference type="PROSITE" id="PS51257">
    <property type="entry name" value="PROKAR_LIPOPROTEIN"/>
    <property type="match status" value="1"/>
</dbReference>
<evidence type="ECO:0000313" key="3">
    <source>
        <dbReference type="EMBL" id="MBL0005058.1"/>
    </source>
</evidence>
<protein>
    <recommendedName>
        <fullName evidence="6">Lipoprotein</fullName>
    </recommendedName>
</protein>
<comment type="caution">
    <text evidence="2">The sequence shown here is derived from an EMBL/GenBank/DDBJ whole genome shotgun (WGS) entry which is preliminary data.</text>
</comment>
<gene>
    <name evidence="1" type="ORF">IPF40_08740</name>
    <name evidence="2" type="ORF">IPI13_01315</name>
    <name evidence="3" type="ORF">IPP00_14145</name>
</gene>
<evidence type="ECO:0000313" key="1">
    <source>
        <dbReference type="EMBL" id="MBK6301124.1"/>
    </source>
</evidence>
<evidence type="ECO:0000313" key="5">
    <source>
        <dbReference type="Proteomes" id="UP000726105"/>
    </source>
</evidence>
<sequence length="176" mass="18270">MSPRTPRRLGTLPAALIGLLVATLIAGCGAAGRPGTALVVDGQSYTPSQIVETTAQINEALKAGGEAATEAQIVNLLMISPFVLAEATSRGLWGPDNQYNSFMTAIHNPTPVTVAVVQASAAYASLDEEGKAALLKDIKAASIAVDPRYGSVDYSTGFLGMPTPDWIVRTTTAPEK</sequence>
<proteinExistence type="predicted"/>